<feature type="compositionally biased region" description="Basic and acidic residues" evidence="1">
    <location>
        <begin position="309"/>
        <end position="327"/>
    </location>
</feature>
<proteinExistence type="predicted"/>
<feature type="compositionally biased region" description="Basic and acidic residues" evidence="1">
    <location>
        <begin position="727"/>
        <end position="743"/>
    </location>
</feature>
<feature type="compositionally biased region" description="Polar residues" evidence="1">
    <location>
        <begin position="929"/>
        <end position="938"/>
    </location>
</feature>
<feature type="compositionally biased region" description="Basic and acidic residues" evidence="1">
    <location>
        <begin position="235"/>
        <end position="251"/>
    </location>
</feature>
<feature type="region of interest" description="Disordered" evidence="1">
    <location>
        <begin position="532"/>
        <end position="560"/>
    </location>
</feature>
<reference evidence="2 3" key="1">
    <citation type="journal article" date="2019" name="Plant Biotechnol. J.">
        <title>The red bayberry genome and genetic basis of sex determination.</title>
        <authorList>
            <person name="Jia H.M."/>
            <person name="Jia H.J."/>
            <person name="Cai Q.L."/>
            <person name="Wang Y."/>
            <person name="Zhao H.B."/>
            <person name="Yang W.F."/>
            <person name="Wang G.Y."/>
            <person name="Li Y.H."/>
            <person name="Zhan D.L."/>
            <person name="Shen Y.T."/>
            <person name="Niu Q.F."/>
            <person name="Chang L."/>
            <person name="Qiu J."/>
            <person name="Zhao L."/>
            <person name="Xie H.B."/>
            <person name="Fu W.Y."/>
            <person name="Jin J."/>
            <person name="Li X.W."/>
            <person name="Jiao Y."/>
            <person name="Zhou C.C."/>
            <person name="Tu T."/>
            <person name="Chai C.Y."/>
            <person name="Gao J.L."/>
            <person name="Fan L.J."/>
            <person name="van de Weg E."/>
            <person name="Wang J.Y."/>
            <person name="Gao Z.S."/>
        </authorList>
    </citation>
    <scope>NUCLEOTIDE SEQUENCE [LARGE SCALE GENOMIC DNA]</scope>
    <source>
        <tissue evidence="2">Leaves</tissue>
    </source>
</reference>
<evidence type="ECO:0000256" key="1">
    <source>
        <dbReference type="SAM" id="MobiDB-lite"/>
    </source>
</evidence>
<keyword evidence="3" id="KW-1185">Reference proteome</keyword>
<feature type="region of interest" description="Disordered" evidence="1">
    <location>
        <begin position="284"/>
        <end position="351"/>
    </location>
</feature>
<name>A0A6A1VYR2_9ROSI</name>
<comment type="caution">
    <text evidence="2">The sequence shown here is derived from an EMBL/GenBank/DDBJ whole genome shotgun (WGS) entry which is preliminary data.</text>
</comment>
<feature type="compositionally biased region" description="Basic and acidic residues" evidence="1">
    <location>
        <begin position="532"/>
        <end position="548"/>
    </location>
</feature>
<feature type="compositionally biased region" description="Basic and acidic residues" evidence="1">
    <location>
        <begin position="1024"/>
        <end position="1040"/>
    </location>
</feature>
<feature type="region of interest" description="Disordered" evidence="1">
    <location>
        <begin position="1151"/>
        <end position="1176"/>
    </location>
</feature>
<evidence type="ECO:0000313" key="3">
    <source>
        <dbReference type="Proteomes" id="UP000516437"/>
    </source>
</evidence>
<feature type="compositionally biased region" description="Polar residues" evidence="1">
    <location>
        <begin position="1156"/>
        <end position="1168"/>
    </location>
</feature>
<feature type="compositionally biased region" description="Basic and acidic residues" evidence="1">
    <location>
        <begin position="801"/>
        <end position="819"/>
    </location>
</feature>
<dbReference type="EMBL" id="RXIC02000021">
    <property type="protein sequence ID" value="KAB1218099.1"/>
    <property type="molecule type" value="Genomic_DNA"/>
</dbReference>
<organism evidence="2 3">
    <name type="scientific">Morella rubra</name>
    <name type="common">Chinese bayberry</name>
    <dbReference type="NCBI Taxonomy" id="262757"/>
    <lineage>
        <taxon>Eukaryota</taxon>
        <taxon>Viridiplantae</taxon>
        <taxon>Streptophyta</taxon>
        <taxon>Embryophyta</taxon>
        <taxon>Tracheophyta</taxon>
        <taxon>Spermatophyta</taxon>
        <taxon>Magnoliopsida</taxon>
        <taxon>eudicotyledons</taxon>
        <taxon>Gunneridae</taxon>
        <taxon>Pentapetalae</taxon>
        <taxon>rosids</taxon>
        <taxon>fabids</taxon>
        <taxon>Fagales</taxon>
        <taxon>Myricaceae</taxon>
        <taxon>Morella</taxon>
    </lineage>
</organism>
<feature type="region of interest" description="Disordered" evidence="1">
    <location>
        <begin position="716"/>
        <end position="743"/>
    </location>
</feature>
<dbReference type="OrthoDB" id="1681423at2759"/>
<feature type="compositionally biased region" description="Polar residues" evidence="1">
    <location>
        <begin position="135"/>
        <end position="148"/>
    </location>
</feature>
<feature type="region of interest" description="Disordered" evidence="1">
    <location>
        <begin position="920"/>
        <end position="949"/>
    </location>
</feature>
<protein>
    <submittedName>
        <fullName evidence="2">Uncharacterized protein</fullName>
    </submittedName>
</protein>
<dbReference type="Proteomes" id="UP000516437">
    <property type="component" value="Chromosome 3"/>
</dbReference>
<evidence type="ECO:0000313" key="2">
    <source>
        <dbReference type="EMBL" id="KAB1218099.1"/>
    </source>
</evidence>
<feature type="region of interest" description="Disordered" evidence="1">
    <location>
        <begin position="1024"/>
        <end position="1052"/>
    </location>
</feature>
<feature type="region of interest" description="Disordered" evidence="1">
    <location>
        <begin position="1"/>
        <end position="251"/>
    </location>
</feature>
<feature type="region of interest" description="Disordered" evidence="1">
    <location>
        <begin position="1273"/>
        <end position="1307"/>
    </location>
</feature>
<sequence length="1324" mass="145351">MGNEMGNNNTSGLKEEDNTNAIDSKNLLQEAADADDVQGANQTVPIPEAKGEDEEVTRLASDIPTGAKDPHTEKETLGGREQKDSEVYSPTGSPKALMEPIGASGEDSKFMPASCEKDKEYREKAIESDLEENLLVTSNDQLQKQASRNQEQEENETQQPAESLRTVVKSIEASGEDSELKPASSPYYSEVHERTTESNLEENLWGASDHQLEKQASIREGGTANSTFNAISPPHDSEPREFPDLKSSQHELEKVNANLSEEDSRDLLQGIQDFVESSLEGACEENLSNNPGDNPNVEKEIANSMAKEAPSEEGKMPDKGKIEKTNRENAGFGLGELTTRKSDAPESSPIKCNGEFSTVVNSIRNDSLNPQVETDLLDKPLNSHQEVSEPEDKCVVLTEDTKIAGSGSETEENRHEYNATQFFEELAEESKIDGANGSRSNLSKIASENEDYQQRNVADVSSNFRHTKDCPIEEAKPAENACQVDVLSLNQNKASDAGRKDSEQELLVVSENGAVPVPAELIVTDHRWEEERAEEKEIVEESEKKAETSHATVNDTDGGETAKRVTIQPFLVEHAKAFLSLSSSSIIQSQVHNRITTMAPQTIRSTYELSAELKQESCDDFFVASSSSFGSTTTAATKSCVRNVEGESTQQPAESLRTVVKSIEASGEDSELKPASSPYYSEVHERTTESNLEENLWGASDHQLEKQASIREGGTANSTFNAISPPHDSEPREFPDLKSSQHELEKVNANLSEEDSRDLLQGIQDFVESSLEGACEENLSNNPGDNPNVEKEIANSMAKEAPSEEGKMPDKGKIEKTNRENAGFGLGELTTRKSDAPESSPIKCNGEFSTVVNSIRNDSLNPQVETDLLDKPLNSHQEVSEPEDKCVVLTEDTKIAGSGSETEENRHEYNATQFFEELAEESKIDGANGSRSNLSKIASENEDYQQRNVADVSSNFRHTKDCPIEEAKPAENACQVDVLSLNQNKASDAGRKDSEQELLVVSENGAVPVPAELIVTDHRWEEERAEEKEIVEESEKKAETSHATVNDTDGGETAKRVTIQPFLVEHAKAFLSLSSSSIIQSQVHNRITTMAPQTIRSTYELSAELKQESCDDFFVASSSSFGSTTTAATKSCVRNVEGEVSVYANGRTEARESLGRLSTESNPDNMNTHVPLRKSPSFDLELRSEERGDDSDQAPLLFQDKATMESLSSKAEFTLGNSVADLLYNRHLLPSQSMTVEEKVITLERSDSEKSRIPFLGFLKEEEEAKMAVIPQKQENSAAAKKATRELCNSSTKEAVSTPHEGREKRKPKTSFFGICMCCATVMN</sequence>
<feature type="compositionally biased region" description="Basic and acidic residues" evidence="1">
    <location>
        <begin position="68"/>
        <end position="86"/>
    </location>
</feature>
<feature type="compositionally biased region" description="Basic and acidic residues" evidence="1">
    <location>
        <begin position="115"/>
        <end position="127"/>
    </location>
</feature>
<feature type="compositionally biased region" description="Polar residues" evidence="1">
    <location>
        <begin position="1"/>
        <end position="12"/>
    </location>
</feature>
<feature type="compositionally biased region" description="Polar residues" evidence="1">
    <location>
        <begin position="437"/>
        <end position="446"/>
    </location>
</feature>
<feature type="region of interest" description="Disordered" evidence="1">
    <location>
        <begin position="776"/>
        <end position="843"/>
    </location>
</feature>
<gene>
    <name evidence="2" type="ORF">CJ030_MR3G014491</name>
</gene>
<feature type="region of interest" description="Disordered" evidence="1">
    <location>
        <begin position="428"/>
        <end position="460"/>
    </location>
</feature>
<accession>A0A6A1VYR2</accession>